<keyword evidence="13" id="KW-1185">Reference proteome</keyword>
<keyword evidence="9" id="KW-0119">Carbohydrate metabolism</keyword>
<evidence type="ECO:0000256" key="9">
    <source>
        <dbReference type="ARBA" id="ARBA00023277"/>
    </source>
</evidence>
<comment type="similarity">
    <text evidence="4">Belongs to the mandelate racemase/muconate lactonizing enzyme family. GalD subfamily.</text>
</comment>
<dbReference type="PANTHER" id="PTHR48080:SF6">
    <property type="entry name" value="STARVATION-SENSING PROTEIN RSPA"/>
    <property type="match status" value="1"/>
</dbReference>
<feature type="domain" description="Mandelate racemase/muconate lactonizing enzyme C-terminal" evidence="11">
    <location>
        <begin position="148"/>
        <end position="277"/>
    </location>
</feature>
<dbReference type="InterPro" id="IPR034593">
    <property type="entry name" value="DgoD-like"/>
</dbReference>
<evidence type="ECO:0000256" key="6">
    <source>
        <dbReference type="ARBA" id="ARBA00022723"/>
    </source>
</evidence>
<reference evidence="12 13" key="1">
    <citation type="submission" date="2021-07" db="EMBL/GenBank/DDBJ databases">
        <title>Stakelama flava sp. nov., a novel endophytic bacterium isolated from branch of Kandelia candel.</title>
        <authorList>
            <person name="Tuo L."/>
        </authorList>
    </citation>
    <scope>NUCLEOTIDE SEQUENCE [LARGE SCALE GENOMIC DNA]</scope>
    <source>
        <strain evidence="12 13">CBK3Z-3</strain>
    </source>
</reference>
<dbReference type="InterPro" id="IPR034587">
    <property type="entry name" value="MAND"/>
</dbReference>
<comment type="function">
    <text evidence="10">Catalyzes the dehydration of D-mannonate. Has no detectable activity with a panel of 70 other acid sugars (in vitro).</text>
</comment>
<dbReference type="NCBIfam" id="NF043051">
    <property type="entry name" value="ManoateDhtManD"/>
    <property type="match status" value="1"/>
</dbReference>
<dbReference type="InterPro" id="IPR013341">
    <property type="entry name" value="Mandelate_racemase_N_dom"/>
</dbReference>
<name>A0ABS6XP80_9SPHN</name>
<evidence type="ECO:0000256" key="8">
    <source>
        <dbReference type="ARBA" id="ARBA00023239"/>
    </source>
</evidence>
<dbReference type="EMBL" id="JAHWZX010000016">
    <property type="protein sequence ID" value="MBW4332017.1"/>
    <property type="molecule type" value="Genomic_DNA"/>
</dbReference>
<evidence type="ECO:0000256" key="2">
    <source>
        <dbReference type="ARBA" id="ARBA00001946"/>
    </source>
</evidence>
<dbReference type="InterPro" id="IPR029065">
    <property type="entry name" value="Enolase_C-like"/>
</dbReference>
<dbReference type="InterPro" id="IPR034589">
    <property type="entry name" value="D-mannonate_dehydratase-like"/>
</dbReference>
<comment type="cofactor">
    <cofactor evidence="2">
        <name>Mg(2+)</name>
        <dbReference type="ChEBI" id="CHEBI:18420"/>
    </cofactor>
</comment>
<evidence type="ECO:0000313" key="12">
    <source>
        <dbReference type="EMBL" id="MBW4332017.1"/>
    </source>
</evidence>
<gene>
    <name evidence="12" type="ORF">KY084_14195</name>
</gene>
<dbReference type="RefSeq" id="WP_219239170.1">
    <property type="nucleotide sequence ID" value="NZ_JAHWZX010000016.1"/>
</dbReference>
<evidence type="ECO:0000256" key="7">
    <source>
        <dbReference type="ARBA" id="ARBA00022842"/>
    </source>
</evidence>
<dbReference type="SFLD" id="SFLDG00033">
    <property type="entry name" value="mannonate_dehydratase"/>
    <property type="match status" value="1"/>
</dbReference>
<organism evidence="12 13">
    <name type="scientific">Stakelama flava</name>
    <dbReference type="NCBI Taxonomy" id="2860338"/>
    <lineage>
        <taxon>Bacteria</taxon>
        <taxon>Pseudomonadati</taxon>
        <taxon>Pseudomonadota</taxon>
        <taxon>Alphaproteobacteria</taxon>
        <taxon>Sphingomonadales</taxon>
        <taxon>Sphingomonadaceae</taxon>
        <taxon>Stakelama</taxon>
    </lineage>
</organism>
<dbReference type="NCBIfam" id="NF011654">
    <property type="entry name" value="PRK15072.1"/>
    <property type="match status" value="1"/>
</dbReference>
<proteinExistence type="inferred from homology"/>
<dbReference type="InterPro" id="IPR018110">
    <property type="entry name" value="Mandel_Rmase/mucon_lact_enz_CS"/>
</dbReference>
<dbReference type="InterPro" id="IPR013342">
    <property type="entry name" value="Mandelate_racemase_C"/>
</dbReference>
<evidence type="ECO:0000256" key="4">
    <source>
        <dbReference type="ARBA" id="ARBA00010339"/>
    </source>
</evidence>
<protein>
    <recommendedName>
        <fullName evidence="5">mannonate dehydratase</fullName>
        <ecNumber evidence="5">4.2.1.8</ecNumber>
    </recommendedName>
</protein>
<comment type="catalytic activity">
    <reaction evidence="1">
        <text>D-mannonate = 2-dehydro-3-deoxy-D-gluconate + H2O</text>
        <dbReference type="Rhea" id="RHEA:20097"/>
        <dbReference type="ChEBI" id="CHEBI:15377"/>
        <dbReference type="ChEBI" id="CHEBI:17767"/>
        <dbReference type="ChEBI" id="CHEBI:57990"/>
        <dbReference type="EC" id="4.2.1.8"/>
    </reaction>
</comment>
<comment type="pathway">
    <text evidence="3">Carbohydrate metabolism; pentose and glucuronate interconversion.</text>
</comment>
<evidence type="ECO:0000259" key="11">
    <source>
        <dbReference type="SMART" id="SM00922"/>
    </source>
</evidence>
<evidence type="ECO:0000256" key="3">
    <source>
        <dbReference type="ARBA" id="ARBA00004892"/>
    </source>
</evidence>
<evidence type="ECO:0000256" key="10">
    <source>
        <dbReference type="ARBA" id="ARBA00023758"/>
    </source>
</evidence>
<keyword evidence="7" id="KW-0460">Magnesium</keyword>
<dbReference type="EC" id="4.2.1.8" evidence="5"/>
<accession>A0ABS6XP80</accession>
<dbReference type="PANTHER" id="PTHR48080">
    <property type="entry name" value="D-GALACTONATE DEHYDRATASE-RELATED"/>
    <property type="match status" value="1"/>
</dbReference>
<sequence length="422" mass="46703">MPQPKPDENARAWHASAASKVRITGAKVIVTCPGRNFVTLKIETDSGVYGVGDATLNGRELAVASYLTDHVNDCLIGRDAHRIEDIWQFLYRGAYWRRGPVTMAAIAAVDTALWDIKGKLAGLPVYQLLGGAARDGVMVYGHANGADVDETVANALHYKELGYKAIRLQSGVPGLASTYGVSRDRYFYEPADARLPTENIWSTEKYLRSVPPLFEAARKALGWDVHLLHDAHHRLTPIEAGRLGKELEPYRPFWLEDATPAENQANFRLIRQHTTTPLAVGEIFNSIWDAKQLIEEQLIDYIRATIVHAGGISHLRKLANFADLHNVRTGCHGATDLSPVCMAAALHFDLSIANFGVQEYMRHTAETDAVFPHHYRFADGMMHPGDAPGLGVDIDEALAAQYPYEPASLPVNRLEDGTMFNW</sequence>
<dbReference type="Pfam" id="PF13378">
    <property type="entry name" value="MR_MLE_C"/>
    <property type="match status" value="1"/>
</dbReference>
<dbReference type="Pfam" id="PF02746">
    <property type="entry name" value="MR_MLE_N"/>
    <property type="match status" value="1"/>
</dbReference>
<dbReference type="SFLD" id="SFLDS00001">
    <property type="entry name" value="Enolase"/>
    <property type="match status" value="1"/>
</dbReference>
<evidence type="ECO:0000256" key="5">
    <source>
        <dbReference type="ARBA" id="ARBA00012927"/>
    </source>
</evidence>
<dbReference type="SMART" id="SM00922">
    <property type="entry name" value="MR_MLE"/>
    <property type="match status" value="1"/>
</dbReference>
<evidence type="ECO:0000313" key="13">
    <source>
        <dbReference type="Proteomes" id="UP001197214"/>
    </source>
</evidence>
<dbReference type="PROSITE" id="PS00908">
    <property type="entry name" value="MR_MLE_1"/>
    <property type="match status" value="1"/>
</dbReference>
<keyword evidence="8" id="KW-0456">Lyase</keyword>
<keyword evidence="6" id="KW-0479">Metal-binding</keyword>
<dbReference type="SFLD" id="SFLDF00001">
    <property type="entry name" value="mannonate_dehydratase"/>
    <property type="match status" value="1"/>
</dbReference>
<dbReference type="Proteomes" id="UP001197214">
    <property type="component" value="Unassembled WGS sequence"/>
</dbReference>
<comment type="caution">
    <text evidence="12">The sequence shown here is derived from an EMBL/GenBank/DDBJ whole genome shotgun (WGS) entry which is preliminary data.</text>
</comment>
<evidence type="ECO:0000256" key="1">
    <source>
        <dbReference type="ARBA" id="ARBA00001794"/>
    </source>
</evidence>